<accession>A0ABM9GC35</accession>
<sequence length="46" mass="4903">MFWRVVLNSRGGITYAEASGMSIEELCEAAAAMEWMYGTGGGQVNG</sequence>
<proteinExistence type="predicted"/>
<keyword evidence="2" id="KW-1185">Reference proteome</keyword>
<dbReference type="Proteomes" id="UP001154322">
    <property type="component" value="Unassembled WGS sequence"/>
</dbReference>
<evidence type="ECO:0000313" key="2">
    <source>
        <dbReference type="Proteomes" id="UP001154322"/>
    </source>
</evidence>
<organism evidence="1 2">
    <name type="scientific">Paenibacillus melissococcoides</name>
    <dbReference type="NCBI Taxonomy" id="2912268"/>
    <lineage>
        <taxon>Bacteria</taxon>
        <taxon>Bacillati</taxon>
        <taxon>Bacillota</taxon>
        <taxon>Bacilli</taxon>
        <taxon>Bacillales</taxon>
        <taxon>Paenibacillaceae</taxon>
        <taxon>Paenibacillus</taxon>
    </lineage>
</organism>
<evidence type="ECO:0000313" key="1">
    <source>
        <dbReference type="EMBL" id="CAH8249367.1"/>
    </source>
</evidence>
<protein>
    <submittedName>
        <fullName evidence="1">Uncharacterized protein</fullName>
    </submittedName>
</protein>
<reference evidence="1" key="1">
    <citation type="submission" date="2022-06" db="EMBL/GenBank/DDBJ databases">
        <authorList>
            <person name="Dietemann V."/>
            <person name="Ory F."/>
            <person name="Dainat B."/>
            <person name="Oberhansli S."/>
        </authorList>
    </citation>
    <scope>NUCLEOTIDE SEQUENCE</scope>
    <source>
        <strain evidence="1">Ena-SAMPLE-TAB-26-04-2022-14:26:32:270-5432</strain>
    </source>
</reference>
<gene>
    <name evidence="1" type="ORF">WJ0W_006553</name>
</gene>
<comment type="caution">
    <text evidence="1">The sequence shown here is derived from an EMBL/GenBank/DDBJ whole genome shotgun (WGS) entry which is preliminary data.</text>
</comment>
<dbReference type="EMBL" id="CALYLO010000016">
    <property type="protein sequence ID" value="CAH8249367.1"/>
    <property type="molecule type" value="Genomic_DNA"/>
</dbReference>
<name>A0ABM9GC35_9BACL</name>